<protein>
    <submittedName>
        <fullName evidence="1">Uncharacterized protein</fullName>
    </submittedName>
</protein>
<name>A0A1V6U3E2_9EURO</name>
<evidence type="ECO:0000313" key="2">
    <source>
        <dbReference type="Proteomes" id="UP000191342"/>
    </source>
</evidence>
<comment type="caution">
    <text evidence="1">The sequence shown here is derived from an EMBL/GenBank/DDBJ whole genome shotgun (WGS) entry which is preliminary data.</text>
</comment>
<gene>
    <name evidence="1" type="ORF">PENFLA_c001G04633</name>
</gene>
<dbReference type="EMBL" id="MLQL01000001">
    <property type="protein sequence ID" value="OQE33058.1"/>
    <property type="molecule type" value="Genomic_DNA"/>
</dbReference>
<organism evidence="1 2">
    <name type="scientific">Penicillium flavigenum</name>
    <dbReference type="NCBI Taxonomy" id="254877"/>
    <lineage>
        <taxon>Eukaryota</taxon>
        <taxon>Fungi</taxon>
        <taxon>Dikarya</taxon>
        <taxon>Ascomycota</taxon>
        <taxon>Pezizomycotina</taxon>
        <taxon>Eurotiomycetes</taxon>
        <taxon>Eurotiomycetidae</taxon>
        <taxon>Eurotiales</taxon>
        <taxon>Aspergillaceae</taxon>
        <taxon>Penicillium</taxon>
    </lineage>
</organism>
<sequence length="284" mass="30565">MFTGTHMVNSCTTASCLPFAAHHKGPRSLESLASTSTGPVSSSSLTTASCPPCAAHHNGVRPPETFTSKSTCLVSCNSFTTASCPPCAAQDNGVRPPELFAFTFTCPVSSNNFTTDSCPYSAAHHNGTMPQPSIIPILAPARMDFRAKLSWCPSTEVATILSELLLGDHTPYPIYHVENSSRQPWDEMIGTLGEAMGIPDTNRVPYEDWIALVKSYPGPVGSENPAALIIDFLETHFVRMSCGGLLLDTTHAAEHSPTLANQRPVDSQLVQNYIQSWKELGVLK</sequence>
<evidence type="ECO:0000313" key="1">
    <source>
        <dbReference type="EMBL" id="OQE33058.1"/>
    </source>
</evidence>
<dbReference type="OrthoDB" id="329835at2759"/>
<keyword evidence="2" id="KW-1185">Reference proteome</keyword>
<dbReference type="Proteomes" id="UP000191342">
    <property type="component" value="Unassembled WGS sequence"/>
</dbReference>
<dbReference type="Gene3D" id="3.40.50.720">
    <property type="entry name" value="NAD(P)-binding Rossmann-like Domain"/>
    <property type="match status" value="1"/>
</dbReference>
<proteinExistence type="predicted"/>
<dbReference type="STRING" id="254877.A0A1V6U3E2"/>
<reference evidence="2" key="1">
    <citation type="journal article" date="2017" name="Nat. Microbiol.">
        <title>Global analysis of biosynthetic gene clusters reveals vast potential of secondary metabolite production in Penicillium species.</title>
        <authorList>
            <person name="Nielsen J.C."/>
            <person name="Grijseels S."/>
            <person name="Prigent S."/>
            <person name="Ji B."/>
            <person name="Dainat J."/>
            <person name="Nielsen K.F."/>
            <person name="Frisvad J.C."/>
            <person name="Workman M."/>
            <person name="Nielsen J."/>
        </authorList>
    </citation>
    <scope>NUCLEOTIDE SEQUENCE [LARGE SCALE GENOMIC DNA]</scope>
    <source>
        <strain evidence="2">IBT 14082</strain>
    </source>
</reference>
<accession>A0A1V6U3E2</accession>
<dbReference type="AlphaFoldDB" id="A0A1V6U3E2"/>